<dbReference type="PANTHER" id="PTHR10807">
    <property type="entry name" value="MYOTUBULARIN-RELATED"/>
    <property type="match status" value="1"/>
</dbReference>
<dbReference type="GO" id="GO:0016020">
    <property type="term" value="C:membrane"/>
    <property type="evidence" value="ECO:0007669"/>
    <property type="project" value="TreeGrafter"/>
</dbReference>
<sequence>MRFTLAFVAAALVAFTVAVPAVPDPLPPLPVPAPPAVPGLPRSEPGLYTCAGDVDPVCCNYSLVLPSGAIAGQSCQVYQPFKECESPSQIFCCANSYTKIQRRSTYTTFTPRLESSSMLYERRMPLLASISNNLSGQVSGVSVLDLRRSRPSLGVASFPPFWETFSSRALCMSALRMSSFIGLTAGTVVTSQLSSLSQLCLDLFYRTFEILVEKEWLSYGHKFMH</sequence>
<dbReference type="OrthoDB" id="271628at2759"/>
<keyword evidence="4" id="KW-1185">Reference proteome</keyword>
<name>A0A9P5UC31_9AGAR</name>
<keyword evidence="1" id="KW-0732">Signal</keyword>
<comment type="caution">
    <text evidence="3">The sequence shown here is derived from an EMBL/GenBank/DDBJ whole genome shotgun (WGS) entry which is preliminary data.</text>
</comment>
<dbReference type="InterPro" id="IPR010569">
    <property type="entry name" value="Myotubularin-like_Pase_dom"/>
</dbReference>
<dbReference type="EMBL" id="JADNRY010000016">
    <property type="protein sequence ID" value="KAF9073697.1"/>
    <property type="molecule type" value="Genomic_DNA"/>
</dbReference>
<accession>A0A9P5UC31</accession>
<evidence type="ECO:0000313" key="4">
    <source>
        <dbReference type="Proteomes" id="UP000772434"/>
    </source>
</evidence>
<dbReference type="InterPro" id="IPR029021">
    <property type="entry name" value="Prot-tyrosine_phosphatase-like"/>
</dbReference>
<dbReference type="AlphaFoldDB" id="A0A9P5UC31"/>
<evidence type="ECO:0000259" key="2">
    <source>
        <dbReference type="PROSITE" id="PS51339"/>
    </source>
</evidence>
<dbReference type="PANTHER" id="PTHR10807:SF128">
    <property type="entry name" value="PHOSPHATIDYLINOSITOL-3,5-BISPHOSPHATE 3-PHOSPHATASE"/>
    <property type="match status" value="1"/>
</dbReference>
<dbReference type="PROSITE" id="PS51339">
    <property type="entry name" value="PPASE_MYOTUBULARIN"/>
    <property type="match status" value="1"/>
</dbReference>
<evidence type="ECO:0000256" key="1">
    <source>
        <dbReference type="SAM" id="SignalP"/>
    </source>
</evidence>
<organism evidence="3 4">
    <name type="scientific">Rhodocollybia butyracea</name>
    <dbReference type="NCBI Taxonomy" id="206335"/>
    <lineage>
        <taxon>Eukaryota</taxon>
        <taxon>Fungi</taxon>
        <taxon>Dikarya</taxon>
        <taxon>Basidiomycota</taxon>
        <taxon>Agaricomycotina</taxon>
        <taxon>Agaricomycetes</taxon>
        <taxon>Agaricomycetidae</taxon>
        <taxon>Agaricales</taxon>
        <taxon>Marasmiineae</taxon>
        <taxon>Omphalotaceae</taxon>
        <taxon>Rhodocollybia</taxon>
    </lineage>
</organism>
<protein>
    <recommendedName>
        <fullName evidence="2">Myotubularin phosphatase domain-containing protein</fullName>
    </recommendedName>
</protein>
<dbReference type="GO" id="GO:0046856">
    <property type="term" value="P:phosphatidylinositol dephosphorylation"/>
    <property type="evidence" value="ECO:0007669"/>
    <property type="project" value="TreeGrafter"/>
</dbReference>
<proteinExistence type="predicted"/>
<reference evidence="3" key="1">
    <citation type="submission" date="2020-11" db="EMBL/GenBank/DDBJ databases">
        <authorList>
            <consortium name="DOE Joint Genome Institute"/>
            <person name="Ahrendt S."/>
            <person name="Riley R."/>
            <person name="Andreopoulos W."/>
            <person name="Labutti K."/>
            <person name="Pangilinan J."/>
            <person name="Ruiz-Duenas F.J."/>
            <person name="Barrasa J.M."/>
            <person name="Sanchez-Garcia M."/>
            <person name="Camarero S."/>
            <person name="Miyauchi S."/>
            <person name="Serrano A."/>
            <person name="Linde D."/>
            <person name="Babiker R."/>
            <person name="Drula E."/>
            <person name="Ayuso-Fernandez I."/>
            <person name="Pacheco R."/>
            <person name="Padilla G."/>
            <person name="Ferreira P."/>
            <person name="Barriuso J."/>
            <person name="Kellner H."/>
            <person name="Castanera R."/>
            <person name="Alfaro M."/>
            <person name="Ramirez L."/>
            <person name="Pisabarro A.G."/>
            <person name="Kuo A."/>
            <person name="Tritt A."/>
            <person name="Lipzen A."/>
            <person name="He G."/>
            <person name="Yan M."/>
            <person name="Ng V."/>
            <person name="Cullen D."/>
            <person name="Martin F."/>
            <person name="Rosso M.-N."/>
            <person name="Henrissat B."/>
            <person name="Hibbett D."/>
            <person name="Martinez A.T."/>
            <person name="Grigoriev I.V."/>
        </authorList>
    </citation>
    <scope>NUCLEOTIDE SEQUENCE</scope>
    <source>
        <strain evidence="3">AH 40177</strain>
    </source>
</reference>
<gene>
    <name evidence="3" type="ORF">BDP27DRAFT_1399963</name>
</gene>
<dbReference type="SUPFAM" id="SSF52799">
    <property type="entry name" value="(Phosphotyrosine protein) phosphatases II"/>
    <property type="match status" value="1"/>
</dbReference>
<dbReference type="Proteomes" id="UP000772434">
    <property type="component" value="Unassembled WGS sequence"/>
</dbReference>
<feature type="chain" id="PRO_5040360308" description="Myotubularin phosphatase domain-containing protein" evidence="1">
    <location>
        <begin position="19"/>
        <end position="225"/>
    </location>
</feature>
<dbReference type="GO" id="GO:0004438">
    <property type="term" value="F:phosphatidylinositol-3-phosphate phosphatase activity"/>
    <property type="evidence" value="ECO:0007669"/>
    <property type="project" value="TreeGrafter"/>
</dbReference>
<evidence type="ECO:0000313" key="3">
    <source>
        <dbReference type="EMBL" id="KAF9073697.1"/>
    </source>
</evidence>
<dbReference type="Pfam" id="PF06602">
    <property type="entry name" value="Myotub-related"/>
    <property type="match status" value="1"/>
</dbReference>
<feature type="domain" description="Myotubularin phosphatase" evidence="2">
    <location>
        <begin position="186"/>
        <end position="225"/>
    </location>
</feature>
<feature type="signal peptide" evidence="1">
    <location>
        <begin position="1"/>
        <end position="18"/>
    </location>
</feature>
<dbReference type="GO" id="GO:0005737">
    <property type="term" value="C:cytoplasm"/>
    <property type="evidence" value="ECO:0007669"/>
    <property type="project" value="TreeGrafter"/>
</dbReference>
<dbReference type="InterPro" id="IPR030564">
    <property type="entry name" value="Myotubularin"/>
</dbReference>